<dbReference type="InterPro" id="IPR046373">
    <property type="entry name" value="Acyl-CoA_Oxase/DH_mid-dom_sf"/>
</dbReference>
<protein>
    <submittedName>
        <fullName evidence="1">Acyl-CoA dehydrogenase</fullName>
    </submittedName>
</protein>
<proteinExistence type="predicted"/>
<comment type="caution">
    <text evidence="1">The sequence shown here is derived from an EMBL/GenBank/DDBJ whole genome shotgun (WGS) entry which is preliminary data.</text>
</comment>
<dbReference type="Gene3D" id="2.40.110.10">
    <property type="entry name" value="Butyryl-CoA Dehydrogenase, subunit A, domain 2"/>
    <property type="match status" value="1"/>
</dbReference>
<dbReference type="Proteomes" id="UP000193964">
    <property type="component" value="Unassembled WGS sequence"/>
</dbReference>
<reference evidence="1 2" key="1">
    <citation type="submission" date="2016-01" db="EMBL/GenBank/DDBJ databases">
        <title>The new phylogeny of the genus Mycobacterium.</title>
        <authorList>
            <person name="Tarcisio F."/>
            <person name="Conor M."/>
            <person name="Antonella G."/>
            <person name="Elisabetta G."/>
            <person name="Giulia F.S."/>
            <person name="Sara T."/>
            <person name="Anna F."/>
            <person name="Clotilde B."/>
            <person name="Roberto B."/>
            <person name="Veronica D.S."/>
            <person name="Fabio R."/>
            <person name="Monica P."/>
            <person name="Olivier J."/>
            <person name="Enrico T."/>
            <person name="Nicola S."/>
        </authorList>
    </citation>
    <scope>NUCLEOTIDE SEQUENCE [LARGE SCALE GENOMIC DNA]</scope>
    <source>
        <strain evidence="1 2">ATCC 700010</strain>
    </source>
</reference>
<dbReference type="SUPFAM" id="SSF56645">
    <property type="entry name" value="Acyl-CoA dehydrogenase NM domain-like"/>
    <property type="match status" value="1"/>
</dbReference>
<dbReference type="RefSeq" id="WP_085142040.1">
    <property type="nucleotide sequence ID" value="NZ_JACKUA010000038.1"/>
</dbReference>
<dbReference type="EMBL" id="LQQA01000004">
    <property type="protein sequence ID" value="ORX18786.1"/>
    <property type="molecule type" value="Genomic_DNA"/>
</dbReference>
<accession>A0A1X2FK40</accession>
<dbReference type="GO" id="GO:0016627">
    <property type="term" value="F:oxidoreductase activity, acting on the CH-CH group of donors"/>
    <property type="evidence" value="ECO:0007669"/>
    <property type="project" value="InterPro"/>
</dbReference>
<dbReference type="InterPro" id="IPR037069">
    <property type="entry name" value="AcylCoA_DH/ox_N_sf"/>
</dbReference>
<name>A0A1X2FK40_9MYCO</name>
<dbReference type="OrthoDB" id="3536625at2"/>
<evidence type="ECO:0000313" key="1">
    <source>
        <dbReference type="EMBL" id="ORX18786.1"/>
    </source>
</evidence>
<sequence length="369" mass="39329">MTSVESTVTSSADAVTASDANPFITRVKAHADAVLRPAALQTDRDGVSSAQLTHLAGLGLFNHSAPTEFGGAAIGTAGDRRLHEIIAGSCFNTWLVWAQHAPMVRRLTLAYQKGAELSDLSRDALAGRVLLGAAISDVRRYPRSYIAASRTYGGWTFTGTISWVSGWGLNTVLAVAAVEASTETVVTALVPISDRVRATRLELGAVAGSRTERVTLDEVFVPSSEVILTQSLTDWRTEDLANSGDTRPQYFGLAATVLDELDGAPDPQVRRIGQVWRPRVDALRADAYGLADEAKAAGDERHRITERVGTKVAVGEALATITRALVVARSGHAIALDDTAQLYARSALFLLVQGQSADVRNAQLTDLAR</sequence>
<dbReference type="GO" id="GO:0050660">
    <property type="term" value="F:flavin adenine dinucleotide binding"/>
    <property type="evidence" value="ECO:0007669"/>
    <property type="project" value="InterPro"/>
</dbReference>
<gene>
    <name evidence="1" type="ORF">AWC31_12470</name>
</gene>
<dbReference type="AlphaFoldDB" id="A0A1X2FK40"/>
<dbReference type="InterPro" id="IPR009100">
    <property type="entry name" value="AcylCoA_DH/oxidase_NM_dom_sf"/>
</dbReference>
<organism evidence="1 2">
    <name type="scientific">Mycolicibacterium wolinskyi</name>
    <dbReference type="NCBI Taxonomy" id="59750"/>
    <lineage>
        <taxon>Bacteria</taxon>
        <taxon>Bacillati</taxon>
        <taxon>Actinomycetota</taxon>
        <taxon>Actinomycetes</taxon>
        <taxon>Mycobacteriales</taxon>
        <taxon>Mycobacteriaceae</taxon>
        <taxon>Mycolicibacterium</taxon>
    </lineage>
</organism>
<dbReference type="Gene3D" id="1.10.540.10">
    <property type="entry name" value="Acyl-CoA dehydrogenase/oxidase, N-terminal domain"/>
    <property type="match status" value="1"/>
</dbReference>
<evidence type="ECO:0000313" key="2">
    <source>
        <dbReference type="Proteomes" id="UP000193964"/>
    </source>
</evidence>